<comment type="caution">
    <text evidence="2">The sequence shown here is derived from an EMBL/GenBank/DDBJ whole genome shotgun (WGS) entry which is preliminary data.</text>
</comment>
<name>A0ABN9Q300_9DINO</name>
<gene>
    <name evidence="2" type="ORF">PCOR1329_LOCUS8347</name>
</gene>
<dbReference type="EMBL" id="CAUYUJ010002289">
    <property type="protein sequence ID" value="CAK0800077.1"/>
    <property type="molecule type" value="Genomic_DNA"/>
</dbReference>
<reference evidence="2" key="1">
    <citation type="submission" date="2023-10" db="EMBL/GenBank/DDBJ databases">
        <authorList>
            <person name="Chen Y."/>
            <person name="Shah S."/>
            <person name="Dougan E. K."/>
            <person name="Thang M."/>
            <person name="Chan C."/>
        </authorList>
    </citation>
    <scope>NUCLEOTIDE SEQUENCE [LARGE SCALE GENOMIC DNA]</scope>
</reference>
<keyword evidence="1" id="KW-1133">Transmembrane helix</keyword>
<keyword evidence="1" id="KW-0812">Transmembrane</keyword>
<keyword evidence="1" id="KW-0472">Membrane</keyword>
<keyword evidence="3" id="KW-1185">Reference proteome</keyword>
<evidence type="ECO:0000256" key="1">
    <source>
        <dbReference type="SAM" id="Phobius"/>
    </source>
</evidence>
<proteinExistence type="predicted"/>
<evidence type="ECO:0000313" key="3">
    <source>
        <dbReference type="Proteomes" id="UP001189429"/>
    </source>
</evidence>
<accession>A0ABN9Q300</accession>
<protein>
    <submittedName>
        <fullName evidence="2">Uncharacterized protein</fullName>
    </submittedName>
</protein>
<organism evidence="2 3">
    <name type="scientific">Prorocentrum cordatum</name>
    <dbReference type="NCBI Taxonomy" id="2364126"/>
    <lineage>
        <taxon>Eukaryota</taxon>
        <taxon>Sar</taxon>
        <taxon>Alveolata</taxon>
        <taxon>Dinophyceae</taxon>
        <taxon>Prorocentrales</taxon>
        <taxon>Prorocentraceae</taxon>
        <taxon>Prorocentrum</taxon>
    </lineage>
</organism>
<evidence type="ECO:0000313" key="2">
    <source>
        <dbReference type="EMBL" id="CAK0800077.1"/>
    </source>
</evidence>
<feature type="transmembrane region" description="Helical" evidence="1">
    <location>
        <begin position="267"/>
        <end position="288"/>
    </location>
</feature>
<dbReference type="Proteomes" id="UP001189429">
    <property type="component" value="Unassembled WGS sequence"/>
</dbReference>
<sequence>MDTLDGETQTLCIAQPLALISHAYQISNQFASFLSRLHAENPSSVERPWRVCLYSDEVTPANPLAVDQKKKVQVMYFSLLEFGAAALCREDLWFLVAQKRSRDVMKVKGGMAQMFGVVLKQLFLEPAGNLTTGIVLRRPGSEPIRLFAVQGPFVQDGGAHKSTWHCKGEGGTKHCLLCKNLFAEKSEIHDEDGSELVTCNAMKHSDLALATSAELRYACNRLAAKRHVDDPNTFARRQMALGFTFTLYNLLCDPTLNNVVQPREQLMFDWMHCLFVGGVWAVCVNLVLESIRAAGMTKIYDSLYGYAKL</sequence>